<evidence type="ECO:0000313" key="2">
    <source>
        <dbReference type="EMBL" id="MDN4609602.1"/>
    </source>
</evidence>
<evidence type="ECO:0000256" key="1">
    <source>
        <dbReference type="SAM" id="Phobius"/>
    </source>
</evidence>
<protein>
    <submittedName>
        <fullName evidence="2">Uncharacterized protein</fullName>
    </submittedName>
</protein>
<feature type="transmembrane region" description="Helical" evidence="1">
    <location>
        <begin position="46"/>
        <end position="68"/>
    </location>
</feature>
<dbReference type="RefSeq" id="WP_301224286.1">
    <property type="nucleotide sequence ID" value="NZ_JAROCG010000001.1"/>
</dbReference>
<keyword evidence="1" id="KW-1133">Transmembrane helix</keyword>
<proteinExistence type="predicted"/>
<gene>
    <name evidence="2" type="ORF">P5G52_01855</name>
</gene>
<organism evidence="2 3">
    <name type="scientific">Arthrobacter burdickii</name>
    <dbReference type="NCBI Taxonomy" id="3035920"/>
    <lineage>
        <taxon>Bacteria</taxon>
        <taxon>Bacillati</taxon>
        <taxon>Actinomycetota</taxon>
        <taxon>Actinomycetes</taxon>
        <taxon>Micrococcales</taxon>
        <taxon>Micrococcaceae</taxon>
        <taxon>Arthrobacter</taxon>
    </lineage>
</organism>
<accession>A0ABT8JZ13</accession>
<dbReference type="EMBL" id="JAROCG010000001">
    <property type="protein sequence ID" value="MDN4609602.1"/>
    <property type="molecule type" value="Genomic_DNA"/>
</dbReference>
<feature type="transmembrane region" description="Helical" evidence="1">
    <location>
        <begin position="74"/>
        <end position="96"/>
    </location>
</feature>
<sequence length="121" mass="13546">MIAHEGVGNSNDGGAAIRSKHQRFLVWKDMVSLKPWIHPQDRRSRIVIMIQIIMGSVVAIALPIMVLQDPTRDHVIIGTVVPIIAIIAVIFLIRAYRKLPEEYRTESDVEPESTSDPASHT</sequence>
<keyword evidence="1" id="KW-0472">Membrane</keyword>
<dbReference type="Proteomes" id="UP001174209">
    <property type="component" value="Unassembled WGS sequence"/>
</dbReference>
<keyword evidence="3" id="KW-1185">Reference proteome</keyword>
<reference evidence="2" key="1">
    <citation type="submission" date="2023-06" db="EMBL/GenBank/DDBJ databases">
        <title>MT1 and MT2 Draft Genomes of Novel Species.</title>
        <authorList>
            <person name="Venkateswaran K."/>
        </authorList>
    </citation>
    <scope>NUCLEOTIDE SEQUENCE</scope>
    <source>
        <strain evidence="2">IIF3SC-B10</strain>
    </source>
</reference>
<keyword evidence="1" id="KW-0812">Transmembrane</keyword>
<name>A0ABT8JZ13_9MICC</name>
<comment type="caution">
    <text evidence="2">The sequence shown here is derived from an EMBL/GenBank/DDBJ whole genome shotgun (WGS) entry which is preliminary data.</text>
</comment>
<evidence type="ECO:0000313" key="3">
    <source>
        <dbReference type="Proteomes" id="UP001174209"/>
    </source>
</evidence>